<gene>
    <name evidence="2" type="ORF">QR680_007483</name>
</gene>
<dbReference type="AlphaFoldDB" id="A0AA39IFR6"/>
<feature type="region of interest" description="Disordered" evidence="1">
    <location>
        <begin position="86"/>
        <end position="115"/>
    </location>
</feature>
<evidence type="ECO:0000313" key="3">
    <source>
        <dbReference type="Proteomes" id="UP001175271"/>
    </source>
</evidence>
<keyword evidence="3" id="KW-1185">Reference proteome</keyword>
<protein>
    <submittedName>
        <fullName evidence="2">Uncharacterized protein</fullName>
    </submittedName>
</protein>
<comment type="caution">
    <text evidence="2">The sequence shown here is derived from an EMBL/GenBank/DDBJ whole genome shotgun (WGS) entry which is preliminary data.</text>
</comment>
<dbReference type="Proteomes" id="UP001175271">
    <property type="component" value="Unassembled WGS sequence"/>
</dbReference>
<evidence type="ECO:0000256" key="1">
    <source>
        <dbReference type="SAM" id="MobiDB-lite"/>
    </source>
</evidence>
<organism evidence="2 3">
    <name type="scientific">Steinernema hermaphroditum</name>
    <dbReference type="NCBI Taxonomy" id="289476"/>
    <lineage>
        <taxon>Eukaryota</taxon>
        <taxon>Metazoa</taxon>
        <taxon>Ecdysozoa</taxon>
        <taxon>Nematoda</taxon>
        <taxon>Chromadorea</taxon>
        <taxon>Rhabditida</taxon>
        <taxon>Tylenchina</taxon>
        <taxon>Panagrolaimomorpha</taxon>
        <taxon>Strongyloidoidea</taxon>
        <taxon>Steinernematidae</taxon>
        <taxon>Steinernema</taxon>
    </lineage>
</organism>
<reference evidence="2" key="1">
    <citation type="submission" date="2023-06" db="EMBL/GenBank/DDBJ databases">
        <title>Genomic analysis of the entomopathogenic nematode Steinernema hermaphroditum.</title>
        <authorList>
            <person name="Schwarz E.M."/>
            <person name="Heppert J.K."/>
            <person name="Baniya A."/>
            <person name="Schwartz H.T."/>
            <person name="Tan C.-H."/>
            <person name="Antoshechkin I."/>
            <person name="Sternberg P.W."/>
            <person name="Goodrich-Blair H."/>
            <person name="Dillman A.R."/>
        </authorList>
    </citation>
    <scope>NUCLEOTIDE SEQUENCE</scope>
    <source>
        <strain evidence="2">PS9179</strain>
        <tissue evidence="2">Whole animal</tissue>
    </source>
</reference>
<dbReference type="EMBL" id="JAUCMV010000001">
    <property type="protein sequence ID" value="KAK0422277.1"/>
    <property type="molecule type" value="Genomic_DNA"/>
</dbReference>
<name>A0AA39IFR6_9BILA</name>
<evidence type="ECO:0000313" key="2">
    <source>
        <dbReference type="EMBL" id="KAK0422277.1"/>
    </source>
</evidence>
<accession>A0AA39IFR6</accession>
<proteinExistence type="predicted"/>
<sequence length="131" mass="14695">MEWLDENYERDLFDAPQEVGKELFTSNYKEDNWLDTSFVNTSTWSSVNFSLDSSMMTVADDHSTHAAPAVVVHEPLAQSHYSGMSMRETVNPSSRAALQHKSRKARTAQPQRAGPEPVVVVRLTAKFHPGC</sequence>